<dbReference type="SUPFAM" id="SSF48113">
    <property type="entry name" value="Heme-dependent peroxidases"/>
    <property type="match status" value="1"/>
</dbReference>
<evidence type="ECO:0000256" key="7">
    <source>
        <dbReference type="PIRSR" id="PIRSR619791-2"/>
    </source>
</evidence>
<dbReference type="Gene3D" id="1.10.640.10">
    <property type="entry name" value="Haem peroxidase domain superfamily, animal type"/>
    <property type="match status" value="1"/>
</dbReference>
<evidence type="ECO:0000313" key="9">
    <source>
        <dbReference type="EMBL" id="KAL0278790.1"/>
    </source>
</evidence>
<dbReference type="AlphaFoldDB" id="A0AAW2I9F2"/>
<evidence type="ECO:0000256" key="3">
    <source>
        <dbReference type="ARBA" id="ARBA00022559"/>
    </source>
</evidence>
<keyword evidence="7" id="KW-0479">Metal-binding</keyword>
<dbReference type="PANTHER" id="PTHR11475">
    <property type="entry name" value="OXIDASE/PEROXIDASE"/>
    <property type="match status" value="1"/>
</dbReference>
<feature type="compositionally biased region" description="Basic and acidic residues" evidence="8">
    <location>
        <begin position="177"/>
        <end position="191"/>
    </location>
</feature>
<evidence type="ECO:0000256" key="2">
    <source>
        <dbReference type="ARBA" id="ARBA00022525"/>
    </source>
</evidence>
<keyword evidence="3" id="KW-0575">Peroxidase</keyword>
<feature type="compositionally biased region" description="Polar residues" evidence="8">
    <location>
        <begin position="159"/>
        <end position="174"/>
    </location>
</feature>
<keyword evidence="2" id="KW-0964">Secreted</keyword>
<dbReference type="GO" id="GO:0004601">
    <property type="term" value="F:peroxidase activity"/>
    <property type="evidence" value="ECO:0007669"/>
    <property type="project" value="UniProtKB-KW"/>
</dbReference>
<proteinExistence type="predicted"/>
<evidence type="ECO:0008006" key="10">
    <source>
        <dbReference type="Google" id="ProtNLM"/>
    </source>
</evidence>
<organism evidence="9">
    <name type="scientific">Menopon gallinae</name>
    <name type="common">poultry shaft louse</name>
    <dbReference type="NCBI Taxonomy" id="328185"/>
    <lineage>
        <taxon>Eukaryota</taxon>
        <taxon>Metazoa</taxon>
        <taxon>Ecdysozoa</taxon>
        <taxon>Arthropoda</taxon>
        <taxon>Hexapoda</taxon>
        <taxon>Insecta</taxon>
        <taxon>Pterygota</taxon>
        <taxon>Neoptera</taxon>
        <taxon>Paraneoptera</taxon>
        <taxon>Psocodea</taxon>
        <taxon>Troctomorpha</taxon>
        <taxon>Phthiraptera</taxon>
        <taxon>Amblycera</taxon>
        <taxon>Menoponidae</taxon>
        <taxon>Menopon</taxon>
    </lineage>
</organism>
<sequence>MIITLIRDGSQETLSRVSISERNAENDEIFPRIHKQTDGRSLLEKPKFASKSGSSRNMHFIKVFGDQLGLNGKFITNHQDPIKPILKISEVESEFGLSRNVNKTVSEENEDSVKGQKNEVDNFETNIDKKDEEQHLLPTMTTELYDESSDFKAKDESRPATNYSSQQIIPVTKTSSKKKDQQPDGKPDEVLEYRQHYTYSQAENKAEEYELKHENDAIRTDFSIDEDVNVDEAFDWNSFNLSAEARLKEQKELLTQVTDYGLQQLHQILDVKEREIFQAGIFLEKNSPGGYLAAFNSQSKELKKLARFGYAALQASHKLRDELLASKMRQEILNITDDNTRKFPQISLIDTSLHEDCPLKNQPRCPSWNHLFRTIDGTCNNLKHPWWGAVFQPLKRFLAPAYSDGLESVRLNVRGLPLPSPRKISTTVLWDKNVPSTSVTHLLMQWGQFIDHDITAASQSRGFNGSIPRCCDVPPNLLHPDCLPIEVPANDPFYGRFGIRCLEFLRSAPTSRVGCLLGPREQINQVTSYIDGSMIYGSTNRESQKLRLFRNGMMRYTRMPQRLPLLPSDRTRNDFCRDVNQDFGCFMGGDLRMNEQPGLLAMHTVFLRLHNRLTRQLAHLNPHWSDERLYQETRRIVGAIIQHITYREFLPVVLGQDVIDIFGLRLLKDGYFMQYDDRVSATASNSFAAAAFRFGHSMVQGRYLKWDELQKQAFGNITLREELFDPGRIHRFGAVDELILGMCFQEAQRRDEHLTEELTNHLFETPSFPAGLDLASINIQRGRDHGLPSYNAWRNPCGLRRAVTWDDLLHVMAEESRNNLRRVYRDVDDIDLYVGGLAEHPVRGGIVGSTFSCIIAQHFRNLRKSDRFWYENGGFDSSFSVNQLRAIRRITLARILCDNLDLIDSVQPFAFLTVDRIRNPRVSCRSSSIPFIDLSHWKEQSTEKWNQKGDAPSATSDGAGLADMPLPKADPSSVSEFPKPMKEELET</sequence>
<dbReference type="GO" id="GO:0005576">
    <property type="term" value="C:extracellular region"/>
    <property type="evidence" value="ECO:0007669"/>
    <property type="project" value="UniProtKB-SubCell"/>
</dbReference>
<comment type="subcellular location">
    <subcellularLocation>
        <location evidence="1">Secreted</location>
    </subcellularLocation>
</comment>
<name>A0AAW2I9F2_9NEOP</name>
<dbReference type="GO" id="GO:0022412">
    <property type="term" value="P:cellular process involved in reproduction in multicellular organism"/>
    <property type="evidence" value="ECO:0007669"/>
    <property type="project" value="UniProtKB-ARBA"/>
</dbReference>
<keyword evidence="6 7" id="KW-0408">Iron</keyword>
<evidence type="ECO:0000256" key="6">
    <source>
        <dbReference type="ARBA" id="ARBA00023004"/>
    </source>
</evidence>
<gene>
    <name evidence="9" type="ORF">PYX00_000497</name>
</gene>
<reference evidence="9" key="1">
    <citation type="journal article" date="2024" name="Gigascience">
        <title>Chromosome-level genome of the poultry shaft louse Menopon gallinae provides insight into the host-switching and adaptive evolution of parasitic lice.</title>
        <authorList>
            <person name="Xu Y."/>
            <person name="Ma L."/>
            <person name="Liu S."/>
            <person name="Liang Y."/>
            <person name="Liu Q."/>
            <person name="He Z."/>
            <person name="Tian L."/>
            <person name="Duan Y."/>
            <person name="Cai W."/>
            <person name="Li H."/>
            <person name="Song F."/>
        </authorList>
    </citation>
    <scope>NUCLEOTIDE SEQUENCE</scope>
    <source>
        <strain evidence="9">Cailab_2023a</strain>
    </source>
</reference>
<keyword evidence="5" id="KW-0732">Signal</keyword>
<feature type="binding site" description="axial binding residue" evidence="7">
    <location>
        <position position="696"/>
    </location>
    <ligand>
        <name>heme b</name>
        <dbReference type="ChEBI" id="CHEBI:60344"/>
    </ligand>
    <ligandPart>
        <name>Fe</name>
        <dbReference type="ChEBI" id="CHEBI:18248"/>
    </ligandPart>
</feature>
<feature type="region of interest" description="Disordered" evidence="8">
    <location>
        <begin position="106"/>
        <end position="191"/>
    </location>
</feature>
<keyword evidence="4 7" id="KW-0349">Heme</keyword>
<evidence type="ECO:0000256" key="8">
    <source>
        <dbReference type="SAM" id="MobiDB-lite"/>
    </source>
</evidence>
<feature type="region of interest" description="Disordered" evidence="8">
    <location>
        <begin position="942"/>
        <end position="987"/>
    </location>
</feature>
<protein>
    <recommendedName>
        <fullName evidence="10">Peroxidase</fullName>
    </recommendedName>
</protein>
<dbReference type="GO" id="GO:0006979">
    <property type="term" value="P:response to oxidative stress"/>
    <property type="evidence" value="ECO:0007669"/>
    <property type="project" value="InterPro"/>
</dbReference>
<dbReference type="PROSITE" id="PS50292">
    <property type="entry name" value="PEROXIDASE_3"/>
    <property type="match status" value="1"/>
</dbReference>
<comment type="caution">
    <text evidence="9">The sequence shown here is derived from an EMBL/GenBank/DDBJ whole genome shotgun (WGS) entry which is preliminary data.</text>
</comment>
<dbReference type="EMBL" id="JARGDH010000001">
    <property type="protein sequence ID" value="KAL0278790.1"/>
    <property type="molecule type" value="Genomic_DNA"/>
</dbReference>
<keyword evidence="3" id="KW-0560">Oxidoreductase</keyword>
<evidence type="ECO:0000256" key="4">
    <source>
        <dbReference type="ARBA" id="ARBA00022617"/>
    </source>
</evidence>
<feature type="compositionally biased region" description="Basic and acidic residues" evidence="8">
    <location>
        <begin position="111"/>
        <end position="135"/>
    </location>
</feature>
<dbReference type="InterPro" id="IPR019791">
    <property type="entry name" value="Haem_peroxidase_animal"/>
</dbReference>
<dbReference type="GO" id="GO:0046872">
    <property type="term" value="F:metal ion binding"/>
    <property type="evidence" value="ECO:0007669"/>
    <property type="project" value="UniProtKB-KW"/>
</dbReference>
<dbReference type="InterPro" id="IPR010255">
    <property type="entry name" value="Haem_peroxidase_sf"/>
</dbReference>
<feature type="compositionally biased region" description="Basic and acidic residues" evidence="8">
    <location>
        <begin position="149"/>
        <end position="158"/>
    </location>
</feature>
<evidence type="ECO:0000256" key="1">
    <source>
        <dbReference type="ARBA" id="ARBA00004613"/>
    </source>
</evidence>
<evidence type="ECO:0000256" key="5">
    <source>
        <dbReference type="ARBA" id="ARBA00022729"/>
    </source>
</evidence>
<dbReference type="PRINTS" id="PR00457">
    <property type="entry name" value="ANPEROXIDASE"/>
</dbReference>
<dbReference type="Pfam" id="PF03098">
    <property type="entry name" value="An_peroxidase"/>
    <property type="match status" value="1"/>
</dbReference>
<dbReference type="FunFam" id="1.10.640.10:FF:000003">
    <property type="entry name" value="chorion peroxidase"/>
    <property type="match status" value="1"/>
</dbReference>
<accession>A0AAW2I9F2</accession>
<dbReference type="InterPro" id="IPR037120">
    <property type="entry name" value="Haem_peroxidase_sf_animal"/>
</dbReference>
<dbReference type="PANTHER" id="PTHR11475:SF109">
    <property type="entry name" value="CHORION PEROXIDASE-LIKE PROTEIN"/>
    <property type="match status" value="1"/>
</dbReference>
<dbReference type="CDD" id="cd09823">
    <property type="entry name" value="peroxinectin_like"/>
    <property type="match status" value="1"/>
</dbReference>
<dbReference type="GO" id="GO:0020037">
    <property type="term" value="F:heme binding"/>
    <property type="evidence" value="ECO:0007669"/>
    <property type="project" value="InterPro"/>
</dbReference>